<feature type="domain" description="HTH araC/xylS-type" evidence="4">
    <location>
        <begin position="154"/>
        <end position="255"/>
    </location>
</feature>
<dbReference type="Gene3D" id="1.10.10.60">
    <property type="entry name" value="Homeodomain-like"/>
    <property type="match status" value="1"/>
</dbReference>
<dbReference type="InterPro" id="IPR011051">
    <property type="entry name" value="RmlC_Cupin_sf"/>
</dbReference>
<dbReference type="RefSeq" id="WP_257064854.1">
    <property type="nucleotide sequence ID" value="NZ_JAUMJH010000007.1"/>
</dbReference>
<dbReference type="InterPro" id="IPR009057">
    <property type="entry name" value="Homeodomain-like_sf"/>
</dbReference>
<organism evidence="5 6">
    <name type="scientific">Acinetobacter genomosp. 15BJ</name>
    <dbReference type="NCBI Taxonomy" id="106651"/>
    <lineage>
        <taxon>Bacteria</taxon>
        <taxon>Pseudomonadati</taxon>
        <taxon>Pseudomonadota</taxon>
        <taxon>Gammaproteobacteria</taxon>
        <taxon>Moraxellales</taxon>
        <taxon>Moraxellaceae</taxon>
        <taxon>Acinetobacter</taxon>
    </lineage>
</organism>
<sequence length="257" mass="29977">MKHDVAEQFPFLHGIEVHEFLYQKDDIVTPHSSLWGDFNFSLNGTLEFDIEGKYYLSPPSYGLWLPPRTEHQSLPVEHEIHYICIRLHPKFGDFLGAECRCYSIEPFLRALVLQILEQQKQAAAPEYREHLLQVLLDQLKQAPAYSHYLPQSSHPILAPILERLADPDQFNQSLQQLLQQFPVSERHVLRLSQQELQLSLSEWRNRAKIIFAINQIRQGMTIKQLAFTLGYHHSSSFIEFFKRYTGQTPIQLKNSAV</sequence>
<evidence type="ECO:0000313" key="5">
    <source>
        <dbReference type="EMBL" id="MDO3656411.1"/>
    </source>
</evidence>
<evidence type="ECO:0000313" key="6">
    <source>
        <dbReference type="Proteomes" id="UP001168902"/>
    </source>
</evidence>
<dbReference type="EMBL" id="JAUMJH010000007">
    <property type="protein sequence ID" value="MDO3656411.1"/>
    <property type="molecule type" value="Genomic_DNA"/>
</dbReference>
<dbReference type="SUPFAM" id="SSF51182">
    <property type="entry name" value="RmlC-like cupins"/>
    <property type="match status" value="1"/>
</dbReference>
<accession>A0ABT8UTQ2</accession>
<reference evidence="5 6" key="1">
    <citation type="submission" date="2023-07" db="EMBL/GenBank/DDBJ databases">
        <title>A novel proteolytic Acinetobacter species.</title>
        <authorList>
            <person name="Nemec A."/>
            <person name="Radolfova-Krizova L."/>
        </authorList>
    </citation>
    <scope>NUCLEOTIDE SEQUENCE [LARGE SCALE GENOMIC DNA]</scope>
    <source>
        <strain evidence="5 6">NIPH 1865</strain>
    </source>
</reference>
<name>A0ABT8UTQ2_9GAMM</name>
<dbReference type="SMART" id="SM00342">
    <property type="entry name" value="HTH_ARAC"/>
    <property type="match status" value="1"/>
</dbReference>
<dbReference type="PANTHER" id="PTHR11019:SF190">
    <property type="entry name" value="ARAC-FAMILY REGULATORY PROTEIN"/>
    <property type="match status" value="1"/>
</dbReference>
<dbReference type="InterPro" id="IPR018062">
    <property type="entry name" value="HTH_AraC-typ_CS"/>
</dbReference>
<keyword evidence="2" id="KW-0238">DNA-binding</keyword>
<dbReference type="PROSITE" id="PS00041">
    <property type="entry name" value="HTH_ARAC_FAMILY_1"/>
    <property type="match status" value="1"/>
</dbReference>
<dbReference type="SUPFAM" id="SSF46689">
    <property type="entry name" value="Homeodomain-like"/>
    <property type="match status" value="1"/>
</dbReference>
<keyword evidence="3" id="KW-0804">Transcription</keyword>
<keyword evidence="6" id="KW-1185">Reference proteome</keyword>
<gene>
    <name evidence="5" type="ORF">Q3V53_04190</name>
</gene>
<dbReference type="PROSITE" id="PS01124">
    <property type="entry name" value="HTH_ARAC_FAMILY_2"/>
    <property type="match status" value="1"/>
</dbReference>
<evidence type="ECO:0000256" key="2">
    <source>
        <dbReference type="ARBA" id="ARBA00023125"/>
    </source>
</evidence>
<evidence type="ECO:0000259" key="4">
    <source>
        <dbReference type="PROSITE" id="PS01124"/>
    </source>
</evidence>
<dbReference type="InterPro" id="IPR018060">
    <property type="entry name" value="HTH_AraC"/>
</dbReference>
<comment type="caution">
    <text evidence="5">The sequence shown here is derived from an EMBL/GenBank/DDBJ whole genome shotgun (WGS) entry which is preliminary data.</text>
</comment>
<evidence type="ECO:0000256" key="1">
    <source>
        <dbReference type="ARBA" id="ARBA00023015"/>
    </source>
</evidence>
<evidence type="ECO:0000256" key="3">
    <source>
        <dbReference type="ARBA" id="ARBA00023163"/>
    </source>
</evidence>
<proteinExistence type="predicted"/>
<dbReference type="PANTHER" id="PTHR11019">
    <property type="entry name" value="HTH-TYPE TRANSCRIPTIONAL REGULATOR NIMR"/>
    <property type="match status" value="1"/>
</dbReference>
<protein>
    <submittedName>
        <fullName evidence="5">Helix-turn-helix transcriptional regulator</fullName>
    </submittedName>
</protein>
<dbReference type="Proteomes" id="UP001168902">
    <property type="component" value="Unassembled WGS sequence"/>
</dbReference>
<keyword evidence="1" id="KW-0805">Transcription regulation</keyword>
<dbReference type="Pfam" id="PF12833">
    <property type="entry name" value="HTH_18"/>
    <property type="match status" value="1"/>
</dbReference>